<dbReference type="Pfam" id="PF01548">
    <property type="entry name" value="DEDD_Tnp_IS110"/>
    <property type="match status" value="1"/>
</dbReference>
<dbReference type="InterPro" id="IPR002525">
    <property type="entry name" value="Transp_IS110-like_N"/>
</dbReference>
<name>A0A841IP50_9ACTN</name>
<dbReference type="GO" id="GO:0006313">
    <property type="term" value="P:DNA transposition"/>
    <property type="evidence" value="ECO:0007669"/>
    <property type="project" value="InterPro"/>
</dbReference>
<dbReference type="RefSeq" id="WP_221442742.1">
    <property type="nucleotide sequence ID" value="NZ_JACHJO010000006.1"/>
</dbReference>
<dbReference type="GO" id="GO:0004803">
    <property type="term" value="F:transposase activity"/>
    <property type="evidence" value="ECO:0007669"/>
    <property type="project" value="InterPro"/>
</dbReference>
<reference evidence="3 4" key="1">
    <citation type="submission" date="2020-08" db="EMBL/GenBank/DDBJ databases">
        <title>Genomic Encyclopedia of Type Strains, Phase III (KMG-III): the genomes of soil and plant-associated and newly described type strains.</title>
        <authorList>
            <person name="Whitman W."/>
        </authorList>
    </citation>
    <scope>NUCLEOTIDE SEQUENCE [LARGE SCALE GENOMIC DNA]</scope>
    <source>
        <strain evidence="3 4">CECT 8712</strain>
    </source>
</reference>
<dbReference type="InterPro" id="IPR003346">
    <property type="entry name" value="Transposase_20"/>
</dbReference>
<dbReference type="PANTHER" id="PTHR33055:SF16">
    <property type="entry name" value="TRANSPOSASE FOR INSERTION SEQUENCE ELEMENT IS1547"/>
    <property type="match status" value="1"/>
</dbReference>
<proteinExistence type="predicted"/>
<dbReference type="GO" id="GO:0003677">
    <property type="term" value="F:DNA binding"/>
    <property type="evidence" value="ECO:0007669"/>
    <property type="project" value="InterPro"/>
</dbReference>
<dbReference type="InterPro" id="IPR047650">
    <property type="entry name" value="Transpos_IS110"/>
</dbReference>
<keyword evidence="4" id="KW-1185">Reference proteome</keyword>
<accession>A0A841IP50</accession>
<evidence type="ECO:0000259" key="1">
    <source>
        <dbReference type="Pfam" id="PF01548"/>
    </source>
</evidence>
<evidence type="ECO:0000313" key="4">
    <source>
        <dbReference type="Proteomes" id="UP000536604"/>
    </source>
</evidence>
<organism evidence="3 4">
    <name type="scientific">Nocardiopsis algeriensis</name>
    <dbReference type="NCBI Taxonomy" id="1478215"/>
    <lineage>
        <taxon>Bacteria</taxon>
        <taxon>Bacillati</taxon>
        <taxon>Actinomycetota</taxon>
        <taxon>Actinomycetes</taxon>
        <taxon>Streptosporangiales</taxon>
        <taxon>Nocardiopsidaceae</taxon>
        <taxon>Nocardiopsis</taxon>
    </lineage>
</organism>
<feature type="domain" description="Transposase IS110-like N-terminal" evidence="1">
    <location>
        <begin position="2"/>
        <end position="152"/>
    </location>
</feature>
<protein>
    <submittedName>
        <fullName evidence="3">Transposase</fullName>
    </submittedName>
</protein>
<comment type="caution">
    <text evidence="3">The sequence shown here is derived from an EMBL/GenBank/DDBJ whole genome shotgun (WGS) entry which is preliminary data.</text>
</comment>
<feature type="domain" description="Transposase IS116/IS110/IS902 C-terminal" evidence="2">
    <location>
        <begin position="221"/>
        <end position="302"/>
    </location>
</feature>
<sequence length="352" mass="38298">MGIDPHKQMHLAVALADNGTRLGRPLKVPTGPEALERLLAWIRPLAQGRPVLWAIEGGPGLGRAVADALLLHGQQVVWVPVRAMAAQRRITATRGAKSDVIDAVAVARAAMADPHLARHRIDPRVRQIRLLVDLRADLVERRVAVANRLATMVHVELEHAPGGLSSGAALARVRQVVAAAAVEETVRWVLLALVGELEGLLARIREVERRLRELVEPVAPHLLAIAGVGVVSAAVLLSQVGDVERFASSAKLARYAGCAPIPVFSADRERHRLHRGGNRQVNRVLHTVAMVQAQRFGPAREYVAARVEAKGKRGAQRALKRHLVDVVYRAMVADRQQWRAEEALQEACQPAA</sequence>
<dbReference type="AlphaFoldDB" id="A0A841IP50"/>
<dbReference type="PANTHER" id="PTHR33055">
    <property type="entry name" value="TRANSPOSASE FOR INSERTION SEQUENCE ELEMENT IS1111A"/>
    <property type="match status" value="1"/>
</dbReference>
<dbReference type="Pfam" id="PF02371">
    <property type="entry name" value="Transposase_20"/>
    <property type="match status" value="1"/>
</dbReference>
<evidence type="ECO:0000259" key="2">
    <source>
        <dbReference type="Pfam" id="PF02371"/>
    </source>
</evidence>
<dbReference type="Proteomes" id="UP000536604">
    <property type="component" value="Unassembled WGS sequence"/>
</dbReference>
<evidence type="ECO:0000313" key="3">
    <source>
        <dbReference type="EMBL" id="MBB6120443.1"/>
    </source>
</evidence>
<gene>
    <name evidence="3" type="ORF">FHS13_002395</name>
</gene>
<dbReference type="NCBIfam" id="NF033542">
    <property type="entry name" value="transpos_IS110"/>
    <property type="match status" value="1"/>
</dbReference>
<dbReference type="EMBL" id="JACHJO010000006">
    <property type="protein sequence ID" value="MBB6120443.1"/>
    <property type="molecule type" value="Genomic_DNA"/>
</dbReference>